<dbReference type="InterPro" id="IPR023214">
    <property type="entry name" value="HAD_sf"/>
</dbReference>
<dbReference type="SUPFAM" id="SSF56784">
    <property type="entry name" value="HAD-like"/>
    <property type="match status" value="1"/>
</dbReference>
<dbReference type="InterPro" id="IPR010021">
    <property type="entry name" value="PGPP1/Gep4"/>
</dbReference>
<comment type="caution">
    <text evidence="1">The sequence shown here is derived from an EMBL/GenBank/DDBJ whole genome shotgun (WGS) entry which is preliminary data.</text>
</comment>
<organism evidence="1 2">
    <name type="scientific">Guptibacillus hwajinpoensis</name>
    <dbReference type="NCBI Taxonomy" id="208199"/>
    <lineage>
        <taxon>Bacteria</taxon>
        <taxon>Bacillati</taxon>
        <taxon>Bacillota</taxon>
        <taxon>Bacilli</taxon>
        <taxon>Bacillales</taxon>
        <taxon>Guptibacillaceae</taxon>
        <taxon>Guptibacillus</taxon>
    </lineage>
</organism>
<dbReference type="GO" id="GO:0008962">
    <property type="term" value="F:phosphatidylglycerophosphatase activity"/>
    <property type="evidence" value="ECO:0007669"/>
    <property type="project" value="InterPro"/>
</dbReference>
<dbReference type="Pfam" id="PF13242">
    <property type="entry name" value="Hydrolase_like"/>
    <property type="match status" value="1"/>
</dbReference>
<dbReference type="OrthoDB" id="9787572at2"/>
<dbReference type="InterPro" id="IPR006549">
    <property type="entry name" value="HAD-SF_hydro_IIIA"/>
</dbReference>
<evidence type="ECO:0008006" key="3">
    <source>
        <dbReference type="Google" id="ProtNLM"/>
    </source>
</evidence>
<dbReference type="STRING" id="157733.AB986_17320"/>
<dbReference type="CDD" id="cd16416">
    <property type="entry name" value="HAD_BsYqeG-like"/>
    <property type="match status" value="1"/>
</dbReference>
<dbReference type="PATRIC" id="fig|157733.3.peg.1562"/>
<gene>
    <name evidence="1" type="ORF">AB986_17320</name>
</gene>
<dbReference type="NCBIfam" id="TIGR01668">
    <property type="entry name" value="YqeG_hyp_ppase"/>
    <property type="match status" value="1"/>
</dbReference>
<dbReference type="FunFam" id="3.40.50.1000:FF:000067">
    <property type="entry name" value="HAD phosphatase, family IIIA"/>
    <property type="match status" value="1"/>
</dbReference>
<reference evidence="1" key="1">
    <citation type="submission" date="2015-06" db="EMBL/GenBank/DDBJ databases">
        <authorList>
            <person name="Liu B."/>
            <person name="Wang J."/>
            <person name="Zhu Y."/>
            <person name="Liu G."/>
            <person name="Chen Q."/>
            <person name="Zheng C."/>
            <person name="Che J."/>
            <person name="Ge C."/>
            <person name="Shi H."/>
            <person name="Pan Z."/>
            <person name="Liu X."/>
        </authorList>
    </citation>
    <scope>NUCLEOTIDE SEQUENCE [LARGE SCALE GENOMIC DNA]</scope>
    <source>
        <strain evidence="1">DSM 16346</strain>
    </source>
</reference>
<name>A0A0J6CWT4_9BACL</name>
<evidence type="ECO:0000313" key="1">
    <source>
        <dbReference type="EMBL" id="KMM37600.1"/>
    </source>
</evidence>
<accession>A0A0J6CWT4</accession>
<dbReference type="PANTHER" id="PTHR19288">
    <property type="entry name" value="4-NITROPHENYLPHOSPHATASE-RELATED"/>
    <property type="match status" value="1"/>
</dbReference>
<dbReference type="AlphaFoldDB" id="A0A0J6CWT4"/>
<dbReference type="InterPro" id="IPR036412">
    <property type="entry name" value="HAD-like_sf"/>
</dbReference>
<dbReference type="RefSeq" id="WP_048312740.1">
    <property type="nucleotide sequence ID" value="NZ_CP119526.1"/>
</dbReference>
<sequence length="171" mass="19732">MLNTFLPNEHVQDIFQISPKLLKDRGVKGIITDLDNTLVEWDRADATPELTKWFKQMRDEGILVTIVSNNNRTRVEKFASPVEVPYIYEARKPMTKAFRKALKDMKLEANDAVVIGDQIFTDVVGGNRMGLHTILVVPVASTDGFFTRFNRRMESVFLAWMKRKGKINWEE</sequence>
<dbReference type="Proteomes" id="UP000035996">
    <property type="component" value="Unassembled WGS sequence"/>
</dbReference>
<dbReference type="Gene3D" id="3.40.50.1000">
    <property type="entry name" value="HAD superfamily/HAD-like"/>
    <property type="match status" value="1"/>
</dbReference>
<protein>
    <recommendedName>
        <fullName evidence="3">YqeG family HAD IIIA-type phosphatase</fullName>
    </recommendedName>
</protein>
<dbReference type="GO" id="GO:0005737">
    <property type="term" value="C:cytoplasm"/>
    <property type="evidence" value="ECO:0007669"/>
    <property type="project" value="TreeGrafter"/>
</dbReference>
<dbReference type="NCBIfam" id="TIGR01662">
    <property type="entry name" value="HAD-SF-IIIA"/>
    <property type="match status" value="1"/>
</dbReference>
<dbReference type="PANTHER" id="PTHR19288:SF25">
    <property type="entry name" value="PHOSPHATIDYLGLYCEROPHOSPHATASE GEP4, MITOCHONDRIAL"/>
    <property type="match status" value="1"/>
</dbReference>
<dbReference type="EMBL" id="LELK01000004">
    <property type="protein sequence ID" value="KMM37600.1"/>
    <property type="molecule type" value="Genomic_DNA"/>
</dbReference>
<dbReference type="Pfam" id="PF08282">
    <property type="entry name" value="Hydrolase_3"/>
    <property type="match status" value="1"/>
</dbReference>
<evidence type="ECO:0000313" key="2">
    <source>
        <dbReference type="Proteomes" id="UP000035996"/>
    </source>
</evidence>
<proteinExistence type="predicted"/>
<keyword evidence="2" id="KW-1185">Reference proteome</keyword>